<sequence length="902" mass="96009">MEKSDCFSLIDENDSLISPDADDAADLTHLHSELERVESIGDLSADSKCSEQLPQLLETTEPDIQKKKGKLNLRKSLAWNSAFFESPGFLDADEISTIIDGAEKGKKQLLPGIDEDISRSSESISTLASDNLALESLENELFKDIRASIQKSSISASNRKAAPKETDKLVKRSVKKEDITSRNGIATNVTSIRQSRGMLGSARISKKDSSSALVKQAGFRNGKSSSSLPQLPKVIPKPEAMPAVTTKRAVLGANRIKTETNKSKVGGKVQVHVPVTTGLDNPRRSVSRPASLQKAPGLASSNAAKKEVGRSSSSSNNSNSTFTEKIQKSTSISGTTKKPSKPIIQASSKIPLSRKAPSKSGLPATLTSSKISSSISPSSSISEWSSASSRTSIDTNSSRRSMDSETPSIMCSDVQSNDGILDGILNQFKESPSQDMKINNAQTKVVSRSLMMKPSGLRMPSPKIGFFDGLEGQKVDSPKLSHESASFGMSPEHQSCLSTGSPKIKAPRHSPVGILKKAEGNTPTGTQTTEGANTVLDKSESATPETLQESTGELMKGLGDHRSVLSVDISSEVTNSVEAARNPCSEIKLASTKSELESQKADSPQLFHESASFGMSPGQPTGLPKIRNAIHSPVGSSKKAEGRSPVGTKTPEGANTALEKLESATSELSQESTGDLMKDHGNHRSLLSLDISSEVMSSVEVTRIPCSEMALTSTNIELEGQNSYFPEPFQKNGFGLSPEQELCLPTGLPKTGAASCNTVGSLKKGEFLAGEKATVGATVLHTPKPTPEPSQESLSALMEGNGDPWKLNTNESSEARSPNMGSGKPWSKITLTSTNIELEGQKADSPVPFGQSASPGVSPEILSETDRSNCGMAEDVKIRKHQSAEWANMSDEENNENLLFII</sequence>
<feature type="compositionally biased region" description="Polar residues" evidence="1">
    <location>
        <begin position="492"/>
        <end position="501"/>
    </location>
</feature>
<organism evidence="2 3">
    <name type="scientific">Daucus carota subsp. sativus</name>
    <name type="common">Carrot</name>
    <dbReference type="NCBI Taxonomy" id="79200"/>
    <lineage>
        <taxon>Eukaryota</taxon>
        <taxon>Viridiplantae</taxon>
        <taxon>Streptophyta</taxon>
        <taxon>Embryophyta</taxon>
        <taxon>Tracheophyta</taxon>
        <taxon>Spermatophyta</taxon>
        <taxon>Magnoliopsida</taxon>
        <taxon>eudicotyledons</taxon>
        <taxon>Gunneridae</taxon>
        <taxon>Pentapetalae</taxon>
        <taxon>asterids</taxon>
        <taxon>campanulids</taxon>
        <taxon>Apiales</taxon>
        <taxon>Apiaceae</taxon>
        <taxon>Apioideae</taxon>
        <taxon>Scandiceae</taxon>
        <taxon>Daucinae</taxon>
        <taxon>Daucus</taxon>
        <taxon>Daucus sect. Daucus</taxon>
    </lineage>
</organism>
<dbReference type="AlphaFoldDB" id="A0AAF1AXS9"/>
<gene>
    <name evidence="2" type="ORF">DCAR_0415862</name>
</gene>
<feature type="compositionally biased region" description="Polar residues" evidence="1">
    <location>
        <begin position="521"/>
        <end position="532"/>
    </location>
</feature>
<feature type="region of interest" description="Disordered" evidence="1">
    <location>
        <begin position="254"/>
        <end position="416"/>
    </location>
</feature>
<feature type="region of interest" description="Disordered" evidence="1">
    <location>
        <begin position="451"/>
        <end position="470"/>
    </location>
</feature>
<dbReference type="Proteomes" id="UP000077755">
    <property type="component" value="Chromosome 4"/>
</dbReference>
<feature type="compositionally biased region" description="Polar residues" evidence="1">
    <location>
        <begin position="321"/>
        <end position="337"/>
    </location>
</feature>
<feature type="region of interest" description="Disordered" evidence="1">
    <location>
        <begin position="778"/>
        <end position="866"/>
    </location>
</feature>
<dbReference type="InterPro" id="IPR045882">
    <property type="entry name" value="GPT1/2"/>
</dbReference>
<evidence type="ECO:0000313" key="3">
    <source>
        <dbReference type="Proteomes" id="UP000077755"/>
    </source>
</evidence>
<evidence type="ECO:0000256" key="1">
    <source>
        <dbReference type="SAM" id="MobiDB-lite"/>
    </source>
</evidence>
<dbReference type="PANTHER" id="PTHR33737">
    <property type="entry name" value="OS05G0121800 PROTEIN"/>
    <property type="match status" value="1"/>
</dbReference>
<dbReference type="PANTHER" id="PTHR33737:SF2">
    <property type="entry name" value="OS12G0102700 PROTEIN"/>
    <property type="match status" value="1"/>
</dbReference>
<dbReference type="EMBL" id="CP093346">
    <property type="protein sequence ID" value="WOG96526.1"/>
    <property type="molecule type" value="Genomic_DNA"/>
</dbReference>
<feature type="region of interest" description="Disordered" evidence="1">
    <location>
        <begin position="218"/>
        <end position="240"/>
    </location>
</feature>
<feature type="region of interest" description="Disordered" evidence="1">
    <location>
        <begin position="475"/>
        <end position="550"/>
    </location>
</feature>
<evidence type="ECO:0000313" key="2">
    <source>
        <dbReference type="EMBL" id="WOG96526.1"/>
    </source>
</evidence>
<feature type="compositionally biased region" description="Low complexity" evidence="1">
    <location>
        <begin position="368"/>
        <end position="393"/>
    </location>
</feature>
<accession>A0AAF1AXS9</accession>
<dbReference type="GO" id="GO:0008017">
    <property type="term" value="F:microtubule binding"/>
    <property type="evidence" value="ECO:0007669"/>
    <property type="project" value="InterPro"/>
</dbReference>
<protein>
    <submittedName>
        <fullName evidence="2">Uncharacterized protein</fullName>
    </submittedName>
</protein>
<feature type="compositionally biased region" description="Low complexity" evidence="1">
    <location>
        <begin position="311"/>
        <end position="320"/>
    </location>
</feature>
<reference evidence="2" key="1">
    <citation type="journal article" date="2016" name="Nat. Genet.">
        <title>A high-quality carrot genome assembly provides new insights into carotenoid accumulation and asterid genome evolution.</title>
        <authorList>
            <person name="Iorizzo M."/>
            <person name="Ellison S."/>
            <person name="Senalik D."/>
            <person name="Zeng P."/>
            <person name="Satapoomin P."/>
            <person name="Huang J."/>
            <person name="Bowman M."/>
            <person name="Iovene M."/>
            <person name="Sanseverino W."/>
            <person name="Cavagnaro P."/>
            <person name="Yildiz M."/>
            <person name="Macko-Podgorni A."/>
            <person name="Moranska E."/>
            <person name="Grzebelus E."/>
            <person name="Grzebelus D."/>
            <person name="Ashrafi H."/>
            <person name="Zheng Z."/>
            <person name="Cheng S."/>
            <person name="Spooner D."/>
            <person name="Van Deynze A."/>
            <person name="Simon P."/>
        </authorList>
    </citation>
    <scope>NUCLEOTIDE SEQUENCE</scope>
    <source>
        <tissue evidence="2">Leaf</tissue>
    </source>
</reference>
<feature type="compositionally biased region" description="Polar residues" evidence="1">
    <location>
        <begin position="541"/>
        <end position="550"/>
    </location>
</feature>
<feature type="compositionally biased region" description="Polar residues" evidence="1">
    <location>
        <begin position="663"/>
        <end position="673"/>
    </location>
</feature>
<reference evidence="2" key="2">
    <citation type="submission" date="2022-03" db="EMBL/GenBank/DDBJ databases">
        <title>Draft title - Genomic analysis of global carrot germplasm unveils the trajectory of domestication and the origin of high carotenoid orange carrot.</title>
        <authorList>
            <person name="Iorizzo M."/>
            <person name="Ellison S."/>
            <person name="Senalik D."/>
            <person name="Macko-Podgorni A."/>
            <person name="Grzebelus D."/>
            <person name="Bostan H."/>
            <person name="Rolling W."/>
            <person name="Curaba J."/>
            <person name="Simon P."/>
        </authorList>
    </citation>
    <scope>NUCLEOTIDE SEQUENCE</scope>
    <source>
        <tissue evidence="2">Leaf</tissue>
    </source>
</reference>
<feature type="compositionally biased region" description="Polar residues" evidence="1">
    <location>
        <begin position="394"/>
        <end position="416"/>
    </location>
</feature>
<keyword evidence="3" id="KW-1185">Reference proteome</keyword>
<proteinExistence type="predicted"/>
<feature type="compositionally biased region" description="Polar residues" evidence="1">
    <location>
        <begin position="807"/>
        <end position="820"/>
    </location>
</feature>
<name>A0AAF1AXS9_DAUCS</name>
<feature type="compositionally biased region" description="Basic and acidic residues" evidence="1">
    <location>
        <begin position="162"/>
        <end position="175"/>
    </location>
</feature>
<feature type="region of interest" description="Disordered" evidence="1">
    <location>
        <begin position="153"/>
        <end position="175"/>
    </location>
</feature>
<feature type="region of interest" description="Disordered" evidence="1">
    <location>
        <begin position="591"/>
        <end position="680"/>
    </location>
</feature>